<dbReference type="PROSITE" id="PS51257">
    <property type="entry name" value="PROKAR_LIPOPROTEIN"/>
    <property type="match status" value="1"/>
</dbReference>
<dbReference type="GO" id="GO:0006508">
    <property type="term" value="P:proteolysis"/>
    <property type="evidence" value="ECO:0007669"/>
    <property type="project" value="UniProtKB-KW"/>
</dbReference>
<keyword evidence="1" id="KW-0645">Protease</keyword>
<dbReference type="Proteomes" id="UP000323161">
    <property type="component" value="Unassembled WGS sequence"/>
</dbReference>
<dbReference type="AlphaFoldDB" id="A0A5B0VEJ1"/>
<protein>
    <submittedName>
        <fullName evidence="1">Carboxyl-terminal protease-like protein</fullName>
    </submittedName>
</protein>
<dbReference type="EMBL" id="VTUU01000006">
    <property type="protein sequence ID" value="KAA1172768.1"/>
    <property type="molecule type" value="Genomic_DNA"/>
</dbReference>
<keyword evidence="1" id="KW-0378">Hydrolase</keyword>
<proteinExistence type="predicted"/>
<name>A0A5B0VEJ1_9GAMM</name>
<organism evidence="1 2">
    <name type="scientific">Marinobacter salinexigens</name>
    <dbReference type="NCBI Taxonomy" id="2919747"/>
    <lineage>
        <taxon>Bacteria</taxon>
        <taxon>Pseudomonadati</taxon>
        <taxon>Pseudomonadota</taxon>
        <taxon>Gammaproteobacteria</taxon>
        <taxon>Pseudomonadales</taxon>
        <taxon>Marinobacteraceae</taxon>
        <taxon>Marinobacter</taxon>
    </lineage>
</organism>
<accession>A0A5B0VEJ1</accession>
<evidence type="ECO:0000313" key="2">
    <source>
        <dbReference type="Proteomes" id="UP000323161"/>
    </source>
</evidence>
<keyword evidence="2" id="KW-1185">Reference proteome</keyword>
<dbReference type="GO" id="GO:0008233">
    <property type="term" value="F:peptidase activity"/>
    <property type="evidence" value="ECO:0007669"/>
    <property type="project" value="UniProtKB-KW"/>
</dbReference>
<gene>
    <name evidence="1" type="ORF">FWJ25_13195</name>
</gene>
<evidence type="ECO:0000313" key="1">
    <source>
        <dbReference type="EMBL" id="KAA1172768.1"/>
    </source>
</evidence>
<reference evidence="1 2" key="1">
    <citation type="submission" date="2019-08" db="EMBL/GenBank/DDBJ databases">
        <title>Marinobacter ZYF650 sp. nov., a marine bacterium isolated from seawater of the Mariana trench.</title>
        <authorList>
            <person name="Ahmad W."/>
        </authorList>
    </citation>
    <scope>NUCLEOTIDE SEQUENCE [LARGE SCALE GENOMIC DNA]</scope>
    <source>
        <strain evidence="1 2">ZYF650</strain>
    </source>
</reference>
<sequence length="533" mass="58370">MRSPAQNAATRCLGSRAKLSAAAITSALILSGCQVHRFDTSSIAAYETAQADQIVVPFQVDDKDVAQWLNADSGDLPKIEVRHTVEHVDTNMNALSLIGYIVTLSLIPGHDEWIYEDTMSLTWNDQVLLESTVDYTVDGYFSLYFPTPLLFLGTMGNMNMTAPQSGSDEIEKARIAANDAHHAQVINTVLAQKSRFDQLDLSSPEQIAQYLRGSDSLSVYRPYATLQLVELAPETDALAYHLRNTGIPGYVDLLAEQHQAWLIGPSGLTGLDLKQALDSGSTEDELLVDMLNAYPSDDELEQAKIATYSADLARGEVHTMSYYEENRGWVPYYPEFTDAHREQLRAGGLPENIVRQMDNRKPSRELLIAAKTGTLRDENGNIYIPTEEELIEQLVRKDNRGQYMSPYTSDDVLAEWVNSAINANIGATAGSGLGAAAGAYVGQKALEQVPFVGSFLGGAIGSEIGNQVGRQTAISASGGWEAIEGSSDRSFDDLQSMVRYLRFKYSDTQNFTDAMNAASQIYPELADALAQAY</sequence>
<comment type="caution">
    <text evidence="1">The sequence shown here is derived from an EMBL/GenBank/DDBJ whole genome shotgun (WGS) entry which is preliminary data.</text>
</comment>
<dbReference type="RefSeq" id="WP_149600728.1">
    <property type="nucleotide sequence ID" value="NZ_VTUU01000006.1"/>
</dbReference>